<evidence type="ECO:0000313" key="1">
    <source>
        <dbReference type="EMBL" id="QBI18913.1"/>
    </source>
</evidence>
<dbReference type="Gene3D" id="3.10.490.10">
    <property type="entry name" value="Gamma-glutamyl cyclotransferase-like"/>
    <property type="match status" value="1"/>
</dbReference>
<reference evidence="1 2" key="1">
    <citation type="submission" date="2019-01" db="EMBL/GenBank/DDBJ databases">
        <title>Egibacter rhizosphaerae EGI 80759T.</title>
        <authorList>
            <person name="Chen D.-D."/>
            <person name="Tian Y."/>
            <person name="Jiao J.-Y."/>
            <person name="Zhang X.-T."/>
            <person name="Zhang Y.-G."/>
            <person name="Zhang Y."/>
            <person name="Xiao M."/>
            <person name="Shu W.-S."/>
            <person name="Li W.-J."/>
        </authorList>
    </citation>
    <scope>NUCLEOTIDE SEQUENCE [LARGE SCALE GENOMIC DNA]</scope>
    <source>
        <strain evidence="1 2">EGI 80759</strain>
    </source>
</reference>
<sequence>MSTAARIWYLGYGSNLDPARLRRYLAGGRAPGATRATPGARDPSPPEAIRAATLPHPLRFGGDFATWGGAAAFVDPARIGAAHATAYLLTTEQAEDVLRQENGRPDLTVDLVAAAKRGGTTLDPELPYGQVLAGDWLDVGEPAVTFTCADTSRWPDAPPPAAYLERLCAGLRTVAGLSTDEIAAYLLGADGVALHWSRERLVHLAARAG</sequence>
<dbReference type="KEGG" id="erz:ER308_04715"/>
<organism evidence="1 2">
    <name type="scientific">Egibacter rhizosphaerae</name>
    <dbReference type="NCBI Taxonomy" id="1670831"/>
    <lineage>
        <taxon>Bacteria</taxon>
        <taxon>Bacillati</taxon>
        <taxon>Actinomycetota</taxon>
        <taxon>Nitriliruptoria</taxon>
        <taxon>Egibacterales</taxon>
        <taxon>Egibacteraceae</taxon>
        <taxon>Egibacter</taxon>
    </lineage>
</organism>
<dbReference type="EMBL" id="CP036402">
    <property type="protein sequence ID" value="QBI18913.1"/>
    <property type="molecule type" value="Genomic_DNA"/>
</dbReference>
<dbReference type="Proteomes" id="UP000291469">
    <property type="component" value="Chromosome"/>
</dbReference>
<dbReference type="AlphaFoldDB" id="A0A411YCD8"/>
<evidence type="ECO:0000313" key="2">
    <source>
        <dbReference type="Proteomes" id="UP000291469"/>
    </source>
</evidence>
<protein>
    <submittedName>
        <fullName evidence="1">Histone deacetylase</fullName>
    </submittedName>
</protein>
<name>A0A411YCD8_9ACTN</name>
<accession>A0A411YCD8</accession>
<dbReference type="RefSeq" id="WP_131153910.1">
    <property type="nucleotide sequence ID" value="NZ_CP036402.1"/>
</dbReference>
<dbReference type="OrthoDB" id="3470041at2"/>
<keyword evidence="2" id="KW-1185">Reference proteome</keyword>
<proteinExistence type="predicted"/>
<gene>
    <name evidence="1" type="ORF">ER308_04715</name>
</gene>